<name>A0A1H7H7Q3_STIAU</name>
<dbReference type="EMBL" id="FOAP01000001">
    <property type="protein sequence ID" value="SEK46426.1"/>
    <property type="molecule type" value="Genomic_DNA"/>
</dbReference>
<dbReference type="Proteomes" id="UP000182719">
    <property type="component" value="Unassembled WGS sequence"/>
</dbReference>
<dbReference type="InterPro" id="IPR045748">
    <property type="entry name" value="DcaP"/>
</dbReference>
<feature type="signal peptide" evidence="2">
    <location>
        <begin position="1"/>
        <end position="24"/>
    </location>
</feature>
<dbReference type="Pfam" id="PF19577">
    <property type="entry name" value="DcaP"/>
    <property type="match status" value="1"/>
</dbReference>
<evidence type="ECO:0000313" key="4">
    <source>
        <dbReference type="Proteomes" id="UP000182719"/>
    </source>
</evidence>
<dbReference type="SUPFAM" id="SSF56935">
    <property type="entry name" value="Porins"/>
    <property type="match status" value="1"/>
</dbReference>
<evidence type="ECO:0000313" key="3">
    <source>
        <dbReference type="EMBL" id="SEK46426.1"/>
    </source>
</evidence>
<feature type="region of interest" description="Disordered" evidence="1">
    <location>
        <begin position="56"/>
        <end position="79"/>
    </location>
</feature>
<organism evidence="3 4">
    <name type="scientific">Stigmatella aurantiaca</name>
    <dbReference type="NCBI Taxonomy" id="41"/>
    <lineage>
        <taxon>Bacteria</taxon>
        <taxon>Pseudomonadati</taxon>
        <taxon>Myxococcota</taxon>
        <taxon>Myxococcia</taxon>
        <taxon>Myxococcales</taxon>
        <taxon>Cystobacterineae</taxon>
        <taxon>Archangiaceae</taxon>
        <taxon>Stigmatella</taxon>
    </lineage>
</organism>
<reference evidence="4" key="1">
    <citation type="submission" date="2016-10" db="EMBL/GenBank/DDBJ databases">
        <authorList>
            <person name="Varghese N."/>
            <person name="Submissions S."/>
        </authorList>
    </citation>
    <scope>NUCLEOTIDE SEQUENCE [LARGE SCALE GENOMIC DNA]</scope>
    <source>
        <strain evidence="4">DSM 17044</strain>
    </source>
</reference>
<accession>A0A1H7H7Q3</accession>
<gene>
    <name evidence="3" type="ORF">SAMN05444354_101641</name>
</gene>
<feature type="chain" id="PRO_5010209303" evidence="2">
    <location>
        <begin position="25"/>
        <end position="491"/>
    </location>
</feature>
<feature type="compositionally biased region" description="Low complexity" evidence="1">
    <location>
        <begin position="60"/>
        <end position="71"/>
    </location>
</feature>
<sequence>MRMSRKFSGMSAAFLLLSASAATAQQAQQAGASQPADMEAVRAELTRLREELEALKAAKPEAATGTASASGESKKAEPKTLEERIDLVEVKQEDAVVAGDFPGSFRIPGTDISLRLYGIAELNWFHDFQGDSSDIDFASFSPYLPLEDTPAGNRKNRNFFNARTSRFGIAAGMPTRLGQVSVKIEGDFANEPRTGDTSQYGTPRNVFTQLQTNSYGFRLRHAYGQFGGLLIGQTWSTFMDVDNYPETVDFNGPVGATISRQPMIRYAYATQGAGTFTVALENSASYVLNDEGAVLGTSIARLPDLILRWDKSFGWGATSVRGMTQELRVDDGADAEGIRRGWGAAASLLVKTRGNDLLTLGVTGGEGIGRYLNFIEGAIYDADADEIELERAAGLIVGYQFKPTSWVRINLVYGMTRHFDNDFTDAIVENGLNSGRFGVNRWVQQANFGPIFTPVQGVDLGIEGIVGSRKTLAGERGHMTRLNFMARYYIN</sequence>
<proteinExistence type="predicted"/>
<protein>
    <submittedName>
        <fullName evidence="3">Porin subfamily protein</fullName>
    </submittedName>
</protein>
<keyword evidence="4" id="KW-1185">Reference proteome</keyword>
<dbReference type="AlphaFoldDB" id="A0A1H7H7Q3"/>
<evidence type="ECO:0000256" key="2">
    <source>
        <dbReference type="SAM" id="SignalP"/>
    </source>
</evidence>
<keyword evidence="2" id="KW-0732">Signal</keyword>
<evidence type="ECO:0000256" key="1">
    <source>
        <dbReference type="SAM" id="MobiDB-lite"/>
    </source>
</evidence>